<sequence length="786" mass="85503">MPLSELLYRMAKGKTDSSQEKNPACSTDLSFVPENDFGELIWENGQIQYSRARKIQTCNSLPPKIRDKDIGNDTNTKTGKFGTMESTLNELLAVPAVEVRANQDDDMVPWLNYPLDEPLQHDYCSDFLPELSGVTVNEHSSQSNFPSFDKRSCNQSITDSHTVSVHNGLNLEQGDVVMNSSAGDIEANRPRTSASQLYPSSSEQCKTSFPCFRSRDSTKKDDSTSNAVHHVIAPDSIRAPTSGGGFPSIKMQKQVPAPSPINSSLMNFSHFARPAALVKANLQNVGMRASSGTSSMERMQNKDKGSIGLPKETVSHCRPNMMSSKVEVKPTEVKPAEGSVPAELPEEMSQEGDSKSDRNCHQNFGESAIKGLEDVEKTTEPLVASSSVGSGNSTERPSDDPTENLKRKHRDTEESEGPSEVSFIHRFHIFSMFFALPRLYLFLPRTKEIIYVQDAEEESVGAKKPASARAGNGSKRGRAAEVHNLSERVGKNIPTFLQKICACLLLMFSLVAMNYCILIGFHLELNKQRRRDRINEKMRALQELIPNCNKVDKASMLDEAIEYLKTLQLQVQIMSMGAGMYMPSMMLPPGMPHMHAAHMGQFLPMGVGMGMGFRMGMPDMNGGYSGCPLYQVPPMHGAHFPGSSMSGPSALHGMGGPSLQMFGLSGQGLPMSFPRAPLVPMSGGPPPKTNREPNACGVVGPVDNLDSATASSSKDAIQNINSQVMQNNVANRSMNQTSSQCQATNECFEQPAFVQNNGEGSEVAESGVLKSVGGTDIIPSRATGCD</sequence>
<dbReference type="GO" id="GO:0005634">
    <property type="term" value="C:nucleus"/>
    <property type="evidence" value="ECO:0007669"/>
    <property type="project" value="UniProtKB-SubCell"/>
</dbReference>
<reference evidence="8" key="1">
    <citation type="journal article" date="2021" name="J. Hered.">
        <title>Genome Assembly of Salicaceae Populus deltoides (Eastern Cottonwood) I-69 Based on Nanopore Sequencing and Hi-C Technologies.</title>
        <authorList>
            <person name="Bai S."/>
            <person name="Wu H."/>
            <person name="Zhang J."/>
            <person name="Pan Z."/>
            <person name="Zhao W."/>
            <person name="Li Z."/>
            <person name="Tong C."/>
        </authorList>
    </citation>
    <scope>NUCLEOTIDE SEQUENCE</scope>
    <source>
        <tissue evidence="8">Leaf</tissue>
    </source>
</reference>
<dbReference type="SUPFAM" id="SSF47459">
    <property type="entry name" value="HLH, helix-loop-helix DNA-binding domain"/>
    <property type="match status" value="1"/>
</dbReference>
<evidence type="ECO:0000256" key="2">
    <source>
        <dbReference type="ARBA" id="ARBA00023015"/>
    </source>
</evidence>
<dbReference type="CDD" id="cd11445">
    <property type="entry name" value="bHLH_AtPIF_like"/>
    <property type="match status" value="1"/>
</dbReference>
<proteinExistence type="predicted"/>
<keyword evidence="6" id="KW-0812">Transmembrane</keyword>
<keyword evidence="6" id="KW-0472">Membrane</keyword>
<evidence type="ECO:0000259" key="7">
    <source>
        <dbReference type="PROSITE" id="PS50888"/>
    </source>
</evidence>
<dbReference type="GO" id="GO:0003700">
    <property type="term" value="F:DNA-binding transcription factor activity"/>
    <property type="evidence" value="ECO:0007669"/>
    <property type="project" value="InterPro"/>
</dbReference>
<comment type="caution">
    <text evidence="8">The sequence shown here is derived from an EMBL/GenBank/DDBJ whole genome shotgun (WGS) entry which is preliminary data.</text>
</comment>
<dbReference type="InterPro" id="IPR011598">
    <property type="entry name" value="bHLH_dom"/>
</dbReference>
<feature type="region of interest" description="Disordered" evidence="5">
    <location>
        <begin position="288"/>
        <end position="362"/>
    </location>
</feature>
<keyword evidence="9" id="KW-1185">Reference proteome</keyword>
<dbReference type="GO" id="GO:0010017">
    <property type="term" value="P:red or far-red light signaling pathway"/>
    <property type="evidence" value="ECO:0007669"/>
    <property type="project" value="UniProtKB-ARBA"/>
</dbReference>
<comment type="subcellular location">
    <subcellularLocation>
        <location evidence="1">Nucleus</location>
    </subcellularLocation>
</comment>
<dbReference type="Pfam" id="PF00010">
    <property type="entry name" value="HLH"/>
    <property type="match status" value="1"/>
</dbReference>
<feature type="domain" description="BHLH" evidence="7">
    <location>
        <begin position="518"/>
        <end position="567"/>
    </location>
</feature>
<dbReference type="InterPro" id="IPR047265">
    <property type="entry name" value="PIF1-like_bHLH"/>
</dbReference>
<dbReference type="InterPro" id="IPR036638">
    <property type="entry name" value="HLH_DNA-bd_sf"/>
</dbReference>
<feature type="compositionally biased region" description="Polar residues" evidence="5">
    <location>
        <begin position="384"/>
        <end position="395"/>
    </location>
</feature>
<evidence type="ECO:0000313" key="8">
    <source>
        <dbReference type="EMBL" id="KAH8490685.1"/>
    </source>
</evidence>
<dbReference type="GO" id="GO:0046983">
    <property type="term" value="F:protein dimerization activity"/>
    <property type="evidence" value="ECO:0007669"/>
    <property type="project" value="InterPro"/>
</dbReference>
<feature type="compositionally biased region" description="Basic and acidic residues" evidence="5">
    <location>
        <begin position="326"/>
        <end position="335"/>
    </location>
</feature>
<dbReference type="Gene3D" id="4.10.280.10">
    <property type="entry name" value="Helix-loop-helix DNA-binding domain"/>
    <property type="match status" value="1"/>
</dbReference>
<dbReference type="SMART" id="SM00353">
    <property type="entry name" value="HLH"/>
    <property type="match status" value="1"/>
</dbReference>
<gene>
    <name evidence="8" type="ORF">H0E87_023000</name>
</gene>
<dbReference type="InterPro" id="IPR044273">
    <property type="entry name" value="PIF3-like"/>
</dbReference>
<feature type="compositionally biased region" description="Basic and acidic residues" evidence="5">
    <location>
        <begin position="213"/>
        <end position="223"/>
    </location>
</feature>
<evidence type="ECO:0000256" key="4">
    <source>
        <dbReference type="ARBA" id="ARBA00023242"/>
    </source>
</evidence>
<dbReference type="PANTHER" id="PTHR46807:SF1">
    <property type="entry name" value="TRANSCRIPTION FACTOR PIF3"/>
    <property type="match status" value="1"/>
</dbReference>
<evidence type="ECO:0000256" key="5">
    <source>
        <dbReference type="SAM" id="MobiDB-lite"/>
    </source>
</evidence>
<evidence type="ECO:0000313" key="9">
    <source>
        <dbReference type="Proteomes" id="UP000807159"/>
    </source>
</evidence>
<dbReference type="PANTHER" id="PTHR46807">
    <property type="entry name" value="TRANSCRIPTION FACTOR PIF3"/>
    <property type="match status" value="1"/>
</dbReference>
<name>A0A8T2XAT2_POPDE</name>
<dbReference type="EMBL" id="JACEGQ020000013">
    <property type="protein sequence ID" value="KAH8490685.1"/>
    <property type="molecule type" value="Genomic_DNA"/>
</dbReference>
<keyword evidence="4" id="KW-0539">Nucleus</keyword>
<feature type="region of interest" description="Disordered" evidence="5">
    <location>
        <begin position="380"/>
        <end position="418"/>
    </location>
</feature>
<evidence type="ECO:0000256" key="6">
    <source>
        <dbReference type="SAM" id="Phobius"/>
    </source>
</evidence>
<accession>A0A8T2XAT2</accession>
<dbReference type="Proteomes" id="UP000807159">
    <property type="component" value="Chromosome 13"/>
</dbReference>
<feature type="region of interest" description="Disordered" evidence="5">
    <location>
        <begin position="207"/>
        <end position="226"/>
    </location>
</feature>
<feature type="transmembrane region" description="Helical" evidence="6">
    <location>
        <begin position="504"/>
        <end position="523"/>
    </location>
</feature>
<dbReference type="AlphaFoldDB" id="A0A8T2XAT2"/>
<protein>
    <recommendedName>
        <fullName evidence="7">BHLH domain-containing protein</fullName>
    </recommendedName>
</protein>
<keyword evidence="3" id="KW-0804">Transcription</keyword>
<feature type="compositionally biased region" description="Basic and acidic residues" evidence="5">
    <location>
        <begin position="396"/>
        <end position="405"/>
    </location>
</feature>
<organism evidence="8 9">
    <name type="scientific">Populus deltoides</name>
    <name type="common">Eastern poplar</name>
    <name type="synonym">Eastern cottonwood</name>
    <dbReference type="NCBI Taxonomy" id="3696"/>
    <lineage>
        <taxon>Eukaryota</taxon>
        <taxon>Viridiplantae</taxon>
        <taxon>Streptophyta</taxon>
        <taxon>Embryophyta</taxon>
        <taxon>Tracheophyta</taxon>
        <taxon>Spermatophyta</taxon>
        <taxon>Magnoliopsida</taxon>
        <taxon>eudicotyledons</taxon>
        <taxon>Gunneridae</taxon>
        <taxon>Pentapetalae</taxon>
        <taxon>rosids</taxon>
        <taxon>fabids</taxon>
        <taxon>Malpighiales</taxon>
        <taxon>Salicaceae</taxon>
        <taxon>Saliceae</taxon>
        <taxon>Populus</taxon>
    </lineage>
</organism>
<evidence type="ECO:0000256" key="3">
    <source>
        <dbReference type="ARBA" id="ARBA00023163"/>
    </source>
</evidence>
<evidence type="ECO:0000256" key="1">
    <source>
        <dbReference type="ARBA" id="ARBA00004123"/>
    </source>
</evidence>
<keyword evidence="6" id="KW-1133">Transmembrane helix</keyword>
<keyword evidence="2" id="KW-0805">Transcription regulation</keyword>
<dbReference type="PROSITE" id="PS50888">
    <property type="entry name" value="BHLH"/>
    <property type="match status" value="1"/>
</dbReference>